<keyword evidence="6" id="KW-1185">Reference proteome</keyword>
<evidence type="ECO:0000256" key="3">
    <source>
        <dbReference type="ARBA" id="ARBA00022729"/>
    </source>
</evidence>
<dbReference type="SUPFAM" id="SSF53850">
    <property type="entry name" value="Periplasmic binding protein-like II"/>
    <property type="match status" value="1"/>
</dbReference>
<dbReference type="GO" id="GO:0030973">
    <property type="term" value="F:molybdate ion binding"/>
    <property type="evidence" value="ECO:0007669"/>
    <property type="project" value="InterPro"/>
</dbReference>
<dbReference type="InterPro" id="IPR050682">
    <property type="entry name" value="ModA/WtpA"/>
</dbReference>
<dbReference type="InterPro" id="IPR005950">
    <property type="entry name" value="ModA"/>
</dbReference>
<dbReference type="NCBIfam" id="TIGR01256">
    <property type="entry name" value="modA"/>
    <property type="match status" value="1"/>
</dbReference>
<dbReference type="PIRSF" id="PIRSF004846">
    <property type="entry name" value="ModA"/>
    <property type="match status" value="1"/>
</dbReference>
<comment type="caution">
    <text evidence="5">The sequence shown here is derived from an EMBL/GenBank/DDBJ whole genome shotgun (WGS) entry which is preliminary data.</text>
</comment>
<keyword evidence="3" id="KW-0732">Signal</keyword>
<name>A0A934UNA5_9SPHI</name>
<evidence type="ECO:0000256" key="2">
    <source>
        <dbReference type="ARBA" id="ARBA00022723"/>
    </source>
</evidence>
<dbReference type="Proteomes" id="UP000613193">
    <property type="component" value="Unassembled WGS sequence"/>
</dbReference>
<dbReference type="Pfam" id="PF13531">
    <property type="entry name" value="SBP_bac_11"/>
    <property type="match status" value="1"/>
</dbReference>
<comment type="similarity">
    <text evidence="1">Belongs to the bacterial solute-binding protein ModA family.</text>
</comment>
<dbReference type="AlphaFoldDB" id="A0A934UNA5"/>
<organism evidence="5 6">
    <name type="scientific">Mucilaginibacter segetis</name>
    <dbReference type="NCBI Taxonomy" id="2793071"/>
    <lineage>
        <taxon>Bacteria</taxon>
        <taxon>Pseudomonadati</taxon>
        <taxon>Bacteroidota</taxon>
        <taxon>Sphingobacteriia</taxon>
        <taxon>Sphingobacteriales</taxon>
        <taxon>Sphingobacteriaceae</taxon>
        <taxon>Mucilaginibacter</taxon>
    </lineage>
</organism>
<evidence type="ECO:0000313" key="6">
    <source>
        <dbReference type="Proteomes" id="UP000613193"/>
    </source>
</evidence>
<gene>
    <name evidence="5" type="primary">modA</name>
    <name evidence="5" type="ORF">I5M19_11155</name>
</gene>
<dbReference type="RefSeq" id="WP_200066411.1">
    <property type="nucleotide sequence ID" value="NZ_JAEHFW010000002.1"/>
</dbReference>
<keyword evidence="4" id="KW-0500">Molybdenum</keyword>
<proteinExistence type="inferred from homology"/>
<dbReference type="PANTHER" id="PTHR30632">
    <property type="entry name" value="MOLYBDATE-BINDING PERIPLASMIC PROTEIN"/>
    <property type="match status" value="1"/>
</dbReference>
<dbReference type="EMBL" id="JAEHFW010000002">
    <property type="protein sequence ID" value="MBK0379870.1"/>
    <property type="molecule type" value="Genomic_DNA"/>
</dbReference>
<dbReference type="GO" id="GO:0015689">
    <property type="term" value="P:molybdate ion transport"/>
    <property type="evidence" value="ECO:0007669"/>
    <property type="project" value="InterPro"/>
</dbReference>
<evidence type="ECO:0000313" key="5">
    <source>
        <dbReference type="EMBL" id="MBK0379870.1"/>
    </source>
</evidence>
<dbReference type="GO" id="GO:0046872">
    <property type="term" value="F:metal ion binding"/>
    <property type="evidence" value="ECO:0007669"/>
    <property type="project" value="UniProtKB-KW"/>
</dbReference>
<dbReference type="PANTHER" id="PTHR30632:SF14">
    <property type="entry name" value="TUNGSTATE_MOLYBDATE_CHROMATE-BINDING PROTEIN MODA"/>
    <property type="match status" value="1"/>
</dbReference>
<feature type="binding site" evidence="4">
    <location>
        <position position="63"/>
    </location>
    <ligand>
        <name>molybdate</name>
        <dbReference type="ChEBI" id="CHEBI:36264"/>
    </ligand>
</feature>
<evidence type="ECO:0000256" key="1">
    <source>
        <dbReference type="ARBA" id="ARBA00009175"/>
    </source>
</evidence>
<reference evidence="5" key="1">
    <citation type="submission" date="2020-12" db="EMBL/GenBank/DDBJ databases">
        <title>Bacterial novel species Mucilaginibacter sp. SD-g isolated from soil.</title>
        <authorList>
            <person name="Jung H.-Y."/>
        </authorList>
    </citation>
    <scope>NUCLEOTIDE SEQUENCE</scope>
    <source>
        <strain evidence="5">SD-g</strain>
    </source>
</reference>
<dbReference type="InterPro" id="IPR044084">
    <property type="entry name" value="AvModA-like_subst-bd"/>
</dbReference>
<accession>A0A934UNA5</accession>
<keyword evidence="2 4" id="KW-0479">Metal-binding</keyword>
<sequence>MRRAEINCKLWITIILVPFFYLPGAAQNLKVAIAANLQPVMKELQKDFKKRTGISVDAISGSSGNLTAQISNGAPYDVFLSADVNFPQTLFKKGVALQKPVVYAFGTLIICSTQNLNFNDVRGLLSGSGISKIAIGNPVIAPYGKAAKQTLTGLGIYNKLRPKIVFGESITQVNTYITTGVVQAGFTTLALVKAPANKTRLYYKLVAPESYQPIKQGMVMLKHAEHNLAAGKFYRYILSVPAKKIFAAYGYHVQ</sequence>
<evidence type="ECO:0000256" key="4">
    <source>
        <dbReference type="PIRSR" id="PIRSR004846-1"/>
    </source>
</evidence>
<protein>
    <submittedName>
        <fullName evidence="5">Molybdate ABC transporter substrate-binding protein</fullName>
    </submittedName>
</protein>
<dbReference type="CDD" id="cd13539">
    <property type="entry name" value="PBP2_AvModA"/>
    <property type="match status" value="1"/>
</dbReference>
<dbReference type="Gene3D" id="3.40.190.10">
    <property type="entry name" value="Periplasmic binding protein-like II"/>
    <property type="match status" value="2"/>
</dbReference>
<feature type="binding site" evidence="4">
    <location>
        <position position="170"/>
    </location>
    <ligand>
        <name>molybdate</name>
        <dbReference type="ChEBI" id="CHEBI:36264"/>
    </ligand>
</feature>